<evidence type="ECO:0000313" key="3">
    <source>
        <dbReference type="Proteomes" id="UP001152622"/>
    </source>
</evidence>
<sequence>MLWMLKSFSPACRGKVSVTKQCLSAAAQQELPPWLSGDDDVVAVKKRSSLSPPLLPTPINLHASLCFGHSLRLLHFAASSALCFVLRQTCSGAGNQSLPRGVAPRKGRALADAARRRPQTQSLLFAAFPPPRKVNRRGSSGGPASWALNSHFSSLFPSLRSARLSLDGGWGEGGGRLRACHPTARRRPRRVPGEGLSTGSSGEERGSRGLDSAPVPWPFAGIVIRDEDLLLKTLPAVQCRATDSEPRATARGLRKA</sequence>
<keyword evidence="3" id="KW-1185">Reference proteome</keyword>
<dbReference type="AlphaFoldDB" id="A0A9Q1G091"/>
<gene>
    <name evidence="2" type="ORF">SKAU_G00104740</name>
</gene>
<evidence type="ECO:0000313" key="2">
    <source>
        <dbReference type="EMBL" id="KAJ8370446.1"/>
    </source>
</evidence>
<comment type="caution">
    <text evidence="2">The sequence shown here is derived from an EMBL/GenBank/DDBJ whole genome shotgun (WGS) entry which is preliminary data.</text>
</comment>
<reference evidence="2" key="1">
    <citation type="journal article" date="2023" name="Science">
        <title>Genome structures resolve the early diversification of teleost fishes.</title>
        <authorList>
            <person name="Parey E."/>
            <person name="Louis A."/>
            <person name="Montfort J."/>
            <person name="Bouchez O."/>
            <person name="Roques C."/>
            <person name="Iampietro C."/>
            <person name="Lluch J."/>
            <person name="Castinel A."/>
            <person name="Donnadieu C."/>
            <person name="Desvignes T."/>
            <person name="Floi Bucao C."/>
            <person name="Jouanno E."/>
            <person name="Wen M."/>
            <person name="Mejri S."/>
            <person name="Dirks R."/>
            <person name="Jansen H."/>
            <person name="Henkel C."/>
            <person name="Chen W.J."/>
            <person name="Zahm M."/>
            <person name="Cabau C."/>
            <person name="Klopp C."/>
            <person name="Thompson A.W."/>
            <person name="Robinson-Rechavi M."/>
            <person name="Braasch I."/>
            <person name="Lecointre G."/>
            <person name="Bobe J."/>
            <person name="Postlethwait J.H."/>
            <person name="Berthelot C."/>
            <person name="Roest Crollius H."/>
            <person name="Guiguen Y."/>
        </authorList>
    </citation>
    <scope>NUCLEOTIDE SEQUENCE</scope>
    <source>
        <strain evidence="2">WJC10195</strain>
    </source>
</reference>
<organism evidence="2 3">
    <name type="scientific">Synaphobranchus kaupii</name>
    <name type="common">Kaup's arrowtooth eel</name>
    <dbReference type="NCBI Taxonomy" id="118154"/>
    <lineage>
        <taxon>Eukaryota</taxon>
        <taxon>Metazoa</taxon>
        <taxon>Chordata</taxon>
        <taxon>Craniata</taxon>
        <taxon>Vertebrata</taxon>
        <taxon>Euteleostomi</taxon>
        <taxon>Actinopterygii</taxon>
        <taxon>Neopterygii</taxon>
        <taxon>Teleostei</taxon>
        <taxon>Anguilliformes</taxon>
        <taxon>Synaphobranchidae</taxon>
        <taxon>Synaphobranchus</taxon>
    </lineage>
</organism>
<proteinExistence type="predicted"/>
<protein>
    <submittedName>
        <fullName evidence="2">Uncharacterized protein</fullName>
    </submittedName>
</protein>
<accession>A0A9Q1G091</accession>
<evidence type="ECO:0000256" key="1">
    <source>
        <dbReference type="SAM" id="MobiDB-lite"/>
    </source>
</evidence>
<name>A0A9Q1G091_SYNKA</name>
<feature type="region of interest" description="Disordered" evidence="1">
    <location>
        <begin position="177"/>
        <end position="212"/>
    </location>
</feature>
<dbReference type="Proteomes" id="UP001152622">
    <property type="component" value="Chromosome 3"/>
</dbReference>
<dbReference type="EMBL" id="JAINUF010000003">
    <property type="protein sequence ID" value="KAJ8370446.1"/>
    <property type="molecule type" value="Genomic_DNA"/>
</dbReference>